<evidence type="ECO:0000313" key="2">
    <source>
        <dbReference type="Proteomes" id="UP000067626"/>
    </source>
</evidence>
<dbReference type="RefSeq" id="WP_050432618.1">
    <property type="nucleotide sequence ID" value="NZ_CP012159.1"/>
</dbReference>
<accession>A0A0K1EIN7</accession>
<sequence>MSTPSDPPSGSDEERERLIEAAAGAFRGRDPHGNIQSHPAWYDLDEAGRAEAYERALRLRAMEAALDPQGLSTTARAVLLRIRNRKA</sequence>
<dbReference type="KEGG" id="ccro:CMC5_048820"/>
<name>A0A0K1EIN7_CHOCO</name>
<dbReference type="Proteomes" id="UP000067626">
    <property type="component" value="Chromosome"/>
</dbReference>
<keyword evidence="2" id="KW-1185">Reference proteome</keyword>
<dbReference type="STRING" id="52.CMC5_048820"/>
<dbReference type="EMBL" id="CP012159">
    <property type="protein sequence ID" value="AKT40726.1"/>
    <property type="molecule type" value="Genomic_DNA"/>
</dbReference>
<dbReference type="AlphaFoldDB" id="A0A0K1EIN7"/>
<evidence type="ECO:0000313" key="1">
    <source>
        <dbReference type="EMBL" id="AKT40726.1"/>
    </source>
</evidence>
<gene>
    <name evidence="1" type="ORF">CMC5_048820</name>
</gene>
<dbReference type="OrthoDB" id="5524058at2"/>
<organism evidence="1 2">
    <name type="scientific">Chondromyces crocatus</name>
    <dbReference type="NCBI Taxonomy" id="52"/>
    <lineage>
        <taxon>Bacteria</taxon>
        <taxon>Pseudomonadati</taxon>
        <taxon>Myxococcota</taxon>
        <taxon>Polyangia</taxon>
        <taxon>Polyangiales</taxon>
        <taxon>Polyangiaceae</taxon>
        <taxon>Chondromyces</taxon>
    </lineage>
</organism>
<protein>
    <submittedName>
        <fullName evidence="1">Uncharacterized protein</fullName>
    </submittedName>
</protein>
<proteinExistence type="predicted"/>
<reference evidence="1 2" key="1">
    <citation type="submission" date="2015-07" db="EMBL/GenBank/DDBJ databases">
        <title>Genome analysis of myxobacterium Chondromyces crocatus Cm c5 reveals a high potential for natural compound synthesis and the genetic basis for the loss of fruiting body formation.</title>
        <authorList>
            <person name="Zaburannyi N."/>
            <person name="Bunk B."/>
            <person name="Maier J."/>
            <person name="Overmann J."/>
            <person name="Mueller R."/>
        </authorList>
    </citation>
    <scope>NUCLEOTIDE SEQUENCE [LARGE SCALE GENOMIC DNA]</scope>
    <source>
        <strain evidence="1 2">Cm c5</strain>
    </source>
</reference>